<feature type="compositionally biased region" description="Low complexity" evidence="1">
    <location>
        <begin position="488"/>
        <end position="503"/>
    </location>
</feature>
<evidence type="ECO:0000256" key="1">
    <source>
        <dbReference type="SAM" id="MobiDB-lite"/>
    </source>
</evidence>
<accession>A0A0J9TAA2</accession>
<feature type="compositionally biased region" description="Basic residues" evidence="1">
    <location>
        <begin position="1188"/>
        <end position="1197"/>
    </location>
</feature>
<feature type="region of interest" description="Disordered" evidence="1">
    <location>
        <begin position="1055"/>
        <end position="1134"/>
    </location>
</feature>
<evidence type="ECO:0000313" key="2">
    <source>
        <dbReference type="EMBL" id="KMZ92415.1"/>
    </source>
</evidence>
<feature type="compositionally biased region" description="Basic and acidic residues" evidence="1">
    <location>
        <begin position="1457"/>
        <end position="1477"/>
    </location>
</feature>
<feature type="region of interest" description="Disordered" evidence="1">
    <location>
        <begin position="542"/>
        <end position="705"/>
    </location>
</feature>
<feature type="compositionally biased region" description="Low complexity" evidence="1">
    <location>
        <begin position="1982"/>
        <end position="2006"/>
    </location>
</feature>
<feature type="region of interest" description="Disordered" evidence="1">
    <location>
        <begin position="398"/>
        <end position="451"/>
    </location>
</feature>
<feature type="compositionally biased region" description="Basic residues" evidence="1">
    <location>
        <begin position="1952"/>
        <end position="1967"/>
    </location>
</feature>
<feature type="compositionally biased region" description="Basic residues" evidence="1">
    <location>
        <begin position="1770"/>
        <end position="1781"/>
    </location>
</feature>
<feature type="region of interest" description="Disordered" evidence="1">
    <location>
        <begin position="1906"/>
        <end position="2041"/>
    </location>
</feature>
<feature type="region of interest" description="Disordered" evidence="1">
    <location>
        <begin position="1770"/>
        <end position="1789"/>
    </location>
</feature>
<reference evidence="2 3" key="1">
    <citation type="submission" date="2011-08" db="EMBL/GenBank/DDBJ databases">
        <title>The Genome Sequence of Plasmodium vivax Mauritania I.</title>
        <authorList>
            <consortium name="The Broad Institute Genome Sequencing Platform"/>
            <consortium name="The Broad Institute Genome Sequencing Center for Infectious Disease"/>
            <person name="Neafsey D."/>
            <person name="Carlton J."/>
            <person name="Barnwell J."/>
            <person name="Collins W."/>
            <person name="Escalante A."/>
            <person name="Mullikin J."/>
            <person name="Saul A."/>
            <person name="Guigo R."/>
            <person name="Camara F."/>
            <person name="Young S.K."/>
            <person name="Zeng Q."/>
            <person name="Gargeya S."/>
            <person name="Fitzgerald M."/>
            <person name="Haas B."/>
            <person name="Abouelleil A."/>
            <person name="Alvarado L."/>
            <person name="Arachchi H.M."/>
            <person name="Berlin A."/>
            <person name="Brown A."/>
            <person name="Chapman S.B."/>
            <person name="Chen Z."/>
            <person name="Dunbar C."/>
            <person name="Freedman E."/>
            <person name="Gearin G."/>
            <person name="Gellesch M."/>
            <person name="Goldberg J."/>
            <person name="Griggs A."/>
            <person name="Gujja S."/>
            <person name="Heiman D."/>
            <person name="Howarth C."/>
            <person name="Larson L."/>
            <person name="Lui A."/>
            <person name="MacDonald P.J.P."/>
            <person name="Montmayeur A."/>
            <person name="Murphy C."/>
            <person name="Neiman D."/>
            <person name="Pearson M."/>
            <person name="Priest M."/>
            <person name="Roberts A."/>
            <person name="Saif S."/>
            <person name="Shea T."/>
            <person name="Shenoy N."/>
            <person name="Sisk P."/>
            <person name="Stolte C."/>
            <person name="Sykes S."/>
            <person name="Wortman J."/>
            <person name="Nusbaum C."/>
            <person name="Birren B."/>
        </authorList>
    </citation>
    <scope>NUCLEOTIDE SEQUENCE [LARGE SCALE GENOMIC DNA]</scope>
    <source>
        <strain evidence="2 3">Mauritania I</strain>
    </source>
</reference>
<dbReference type="Proteomes" id="UP000053776">
    <property type="component" value="Unassembled WGS sequence"/>
</dbReference>
<feature type="region of interest" description="Disordered" evidence="1">
    <location>
        <begin position="1"/>
        <end position="82"/>
    </location>
</feature>
<proteinExistence type="predicted"/>
<dbReference type="EMBL" id="KQ235069">
    <property type="protein sequence ID" value="KMZ92415.1"/>
    <property type="molecule type" value="Genomic_DNA"/>
</dbReference>
<protein>
    <submittedName>
        <fullName evidence="2">Uncharacterized protein</fullName>
    </submittedName>
</protein>
<feature type="compositionally biased region" description="Basic and acidic residues" evidence="1">
    <location>
        <begin position="1485"/>
        <end position="1495"/>
    </location>
</feature>
<feature type="compositionally biased region" description="Polar residues" evidence="1">
    <location>
        <begin position="552"/>
        <end position="565"/>
    </location>
</feature>
<sequence>MKSNSQYPPKNSGSYRNNTPDNDKGVSNENAPSYPLSSNSGNMFSRGMQDRSYSPSNGAPMSQSNRGGTTNNVMKNMSKSSPINYPLNNHMLYNQHGMLYGNNGLSKNGYGSANGQPAMHNVKMATAMRKAGDNLAYDVNDPQNKPFHAMNYGNYPGNVKGRVDENVGNFPPIPYRNVIQNNNEAVLKNGLMAPDLSSNANGGTTHSISNVNNINRINTADFISRVNAPGQLNSVMGRNIGGISATPSSNGKAFPNMNSMHGSMNMYHVKNVVAGEMGSGVPDVMMMSGNKLNEGTHGNVNKGVRHVSSNLNMNLAPFGGAHGYPAMGGSNGGRNNMHFVSGMAPMGHLNGANYNVSNLKSSMGNLNRVSASGSKNVSGYPGVLSNGHKTDDVEIMQASGNSPSSAITIDSSKTKSYRKSNGKVNPNELNEAKGKGSSSVVSNTAAMSNHHRSDVLATPSQMDQQGFLVENGKSNPNQDPYSAHGSDNNFDGNANAGGAAQGTHNVGVSVSMSVSGGMSGGMNGGANEQNVNLLNGRSFLQSAGNIPGVQDKNGSSPQYDANNVQGDKAESGKTNNVVGDPKEEANSLMNNNCVSSEKTKKRKRKEKGKEQGMEQDTPPKGTKRKSKSAQNGQTTQNSSEQTMITNSDGNSLQDPASCHLDNPVANLGNGAETINDPLNNKVSKRKLKVNSAEKAKGDGKKKKKKMMELANVGSSYPSGQPNSEVGQTSEYLTQDRNGFYISSSGAHGNMNNGVMGTHGSANYLNNPVSRSPRSDYYSSFNQDRLAEAPNGSGNWGERENIKTMNGSHVNGSHVNGSHVDGAVNPNIVKGGRYNPNVSTGNTRMNDFVNEQLRENNNAQMLRDAHLSNGGQGIAHSYVGVGANKQMGENLTHMEVQRGNNEMYKKEQLPQTGQLPQDQMKVEPKFVWLFLNKEFSENKNKYAAFLPLFNSYYPSKLNELVCKLEEYSLLSYAHVMSGAHALQRKYLGGLSLTGVPTGEYATNAPNAANTANTANAAACASSGYRDGNRDGHIDNKLLNNINSNFNELIKNFSIESGPAPKAPLGEAENAGKGRRRRKSGSSAGKAKKESGTKEKRAKKGTPTENGTGAQIDSSVNAESSANVESSLNVESSGSIESSANAEDSINLESIPHVGSSVNCESSLNQDDSLNCENDSGKVANNAPIGGTTKKPRKPRTSKKNAAANGGTTQLLINEQGQMVPAGGVQGGKAANSYFFNTNGSLLSENGSDAVNLILKSNIGNTGTSRISSNNECGFVYKEKEISIGKGMPSLCDTLSYQGNSQKDENEPHKLGGTLNDMNGSGKNGKVKKYRKKKDNNNMALADRGDIPTSAMDGTYMENEKKRKKKKNDLLSINEDSISAPNGLSTFSQNGHMSMLSDLSVEVKGNENSTEQTYPNGVEASCAGDNEDLSATYLLNCIVEDYNKEMSKRKKKGIGRQPGESKKKATTKEVVKREKAERRGKNRTKKMHDEGEEKEKEVEDEDEEEKEQVEGQMERYQNGEMYPLERAGGAYADNPYGIENSSLPTRRSKQLKKLFLQQGNLLYPLMKGSPVANHSFSKNRGLNVGSAISATNAISAIKKKYKRFSFCVNKVFRKNNMNDVIALNENLNNNRELLLLFKKRDVRNLKRLNFSFFMTKLELQKIDLIIMKRIYICAQNMKNRLGFTCVINNVEKIVDLLKKAFRDRLQLMWPLIEFSSKYRLDQYFHLLTKNRNSSQSRFKDTRLFVHQNIAPLIAYFNQRTIDDKIVEHLKSQMKPKKRRRKNKNKDPFSEDKSLDFLKTMNTVTSNNFTTENLLDFETARTKASEFAFVGYNQKRLLTQITPYDYKNILNSEFCNKLFTIKWREQQALFINHLHFDMVPDNEETRRHFEKVYMRYMGYSEEKLAVKMENKETEGKPKSKNDPVEGAKSEGKPKVSRKRKTNKSNEAAEKEPKVAKPRRKYERVKPRKSKNQSGNAEADQGVQGGEAAQNGGAAHNVEGAIDASAPSDPAAKESAPKRKARKPREQKTKSKSKNAQNNDLTVFKGNPNAVIQASLDFMNPNMFT</sequence>
<feature type="compositionally biased region" description="Polar residues" evidence="1">
    <location>
        <begin position="398"/>
        <end position="411"/>
    </location>
</feature>
<dbReference type="OrthoDB" id="372950at2759"/>
<feature type="region of interest" description="Disordered" evidence="1">
    <location>
        <begin position="1297"/>
        <end position="1327"/>
    </location>
</feature>
<feature type="compositionally biased region" description="Polar residues" evidence="1">
    <location>
        <begin position="628"/>
        <end position="654"/>
    </location>
</feature>
<feature type="compositionally biased region" description="Polar residues" evidence="1">
    <location>
        <begin position="1101"/>
        <end position="1134"/>
    </location>
</feature>
<feature type="compositionally biased region" description="Polar residues" evidence="1">
    <location>
        <begin position="1"/>
        <end position="20"/>
    </location>
</feature>
<feature type="region of interest" description="Disordered" evidence="1">
    <location>
        <begin position="467"/>
        <end position="503"/>
    </location>
</feature>
<feature type="region of interest" description="Disordered" evidence="1">
    <location>
        <begin position="1167"/>
        <end position="1205"/>
    </location>
</feature>
<evidence type="ECO:0000313" key="3">
    <source>
        <dbReference type="Proteomes" id="UP000053776"/>
    </source>
</evidence>
<feature type="region of interest" description="Disordered" evidence="1">
    <location>
        <begin position="1444"/>
        <end position="1517"/>
    </location>
</feature>
<feature type="compositionally biased region" description="Polar residues" evidence="1">
    <location>
        <begin position="587"/>
        <end position="596"/>
    </location>
</feature>
<name>A0A0J9TAA2_PLAVI</name>
<feature type="compositionally biased region" description="Polar residues" evidence="1">
    <location>
        <begin position="436"/>
        <end position="447"/>
    </location>
</feature>
<feature type="compositionally biased region" description="Basic and acidic residues" evidence="1">
    <location>
        <begin position="1906"/>
        <end position="1930"/>
    </location>
</feature>
<feature type="compositionally biased region" description="Polar residues" evidence="1">
    <location>
        <begin position="27"/>
        <end position="43"/>
    </location>
</feature>
<organism evidence="2 3">
    <name type="scientific">Plasmodium vivax Mauritania I</name>
    <dbReference type="NCBI Taxonomy" id="1035515"/>
    <lineage>
        <taxon>Eukaryota</taxon>
        <taxon>Sar</taxon>
        <taxon>Alveolata</taxon>
        <taxon>Apicomplexa</taxon>
        <taxon>Aconoidasida</taxon>
        <taxon>Haemosporida</taxon>
        <taxon>Plasmodiidae</taxon>
        <taxon>Plasmodium</taxon>
        <taxon>Plasmodium (Plasmodium)</taxon>
    </lineage>
</organism>
<gene>
    <name evidence="2" type="ORF">PVMG_03770</name>
</gene>
<feature type="compositionally biased region" description="Acidic residues" evidence="1">
    <location>
        <begin position="1496"/>
        <end position="1505"/>
    </location>
</feature>
<feature type="compositionally biased region" description="Polar residues" evidence="1">
    <location>
        <begin position="51"/>
        <end position="82"/>
    </location>
</feature>